<protein>
    <recommendedName>
        <fullName evidence="3">Secreted protein</fullName>
    </recommendedName>
</protein>
<gene>
    <name evidence="1" type="ORF">SIID45300_01327</name>
</gene>
<reference evidence="1 2" key="2">
    <citation type="submission" date="2024-09" db="EMBL/GenBank/DDBJ databases">
        <title>Draft genome sequence of Candidatus Magnetaquicoccaceae bacterium FCR-1.</title>
        <authorList>
            <person name="Shimoshige H."/>
            <person name="Shimamura S."/>
            <person name="Taoka A."/>
            <person name="Kobayashi H."/>
            <person name="Maekawa T."/>
        </authorList>
    </citation>
    <scope>NUCLEOTIDE SEQUENCE [LARGE SCALE GENOMIC DNA]</scope>
    <source>
        <strain evidence="1 2">FCR-1</strain>
    </source>
</reference>
<keyword evidence="2" id="KW-1185">Reference proteome</keyword>
<evidence type="ECO:0000313" key="2">
    <source>
        <dbReference type="Proteomes" id="UP001628193"/>
    </source>
</evidence>
<evidence type="ECO:0000313" key="1">
    <source>
        <dbReference type="EMBL" id="GAB0057007.1"/>
    </source>
</evidence>
<sequence length="432" mass="48144">MNRFGIEHRAHMGRVGRVGRVGWARVGCAWLMLANAPVHADATPTPAPLQATLEAVRRVEDPGCGTGRIRLEGLYRVTGADPVELLIERVEAEGKTVQEPVSQVDPEGRVLDARCVTRNQTEHAEVRLRSVSGAQSAPFKVESNPNDTRPSAAPTERIAVNRATRHQQFNTEKRPNQRGTCCWHYVYITYPWQREEPVTEIAIPLTLEPFPLDGGRLYLQLHSALNGISFYFGLQTELRLHDTLHGPGAIFSRWDSQDPRDLKTAPGGFSEIGAYEGRFVSVRKPFEPGTGEVTLRLRARADESSREHVWLELGVIRSLREGGREEIQVGALRFPGTTARLTKRLKVAVESYDLKNPAIASTWRVPCFVWSLASPRLDGLPIAAPPRIDYPENAPRIVRATPVDRGGVQARRIGWSWNGREVRACAEDAAER</sequence>
<evidence type="ECO:0008006" key="3">
    <source>
        <dbReference type="Google" id="ProtNLM"/>
    </source>
</evidence>
<dbReference type="EMBL" id="BAAFGK010000004">
    <property type="protein sequence ID" value="GAB0057007.1"/>
    <property type="molecule type" value="Genomic_DNA"/>
</dbReference>
<accession>A0ABQ0C7Z6</accession>
<dbReference type="Proteomes" id="UP001628193">
    <property type="component" value="Unassembled WGS sequence"/>
</dbReference>
<comment type="caution">
    <text evidence="1">The sequence shown here is derived from an EMBL/GenBank/DDBJ whole genome shotgun (WGS) entry which is preliminary data.</text>
</comment>
<dbReference type="RefSeq" id="WP_420904719.1">
    <property type="nucleotide sequence ID" value="NZ_BAAFGK010000004.1"/>
</dbReference>
<organism evidence="1 2">
    <name type="scientific">Candidatus Magnetaquiglobus chichijimensis</name>
    <dbReference type="NCBI Taxonomy" id="3141448"/>
    <lineage>
        <taxon>Bacteria</taxon>
        <taxon>Pseudomonadati</taxon>
        <taxon>Pseudomonadota</taxon>
        <taxon>Magnetococcia</taxon>
        <taxon>Magnetococcales</taxon>
        <taxon>Candidatus Magnetaquicoccaceae</taxon>
        <taxon>Candidatus Magnetaquiglobus</taxon>
    </lineage>
</organism>
<reference evidence="1 2" key="1">
    <citation type="submission" date="2024-05" db="EMBL/GenBank/DDBJ databases">
        <authorList>
            <consortium name="Candidatus Magnetaquicoccaceae bacterium FCR-1 genome sequencing consortium"/>
            <person name="Shimoshige H."/>
            <person name="Shimamura S."/>
            <person name="Taoka A."/>
            <person name="Kobayashi H."/>
            <person name="Maekawa T."/>
        </authorList>
    </citation>
    <scope>NUCLEOTIDE SEQUENCE [LARGE SCALE GENOMIC DNA]</scope>
    <source>
        <strain evidence="1 2">FCR-1</strain>
    </source>
</reference>
<name>A0ABQ0C7Z6_9PROT</name>
<proteinExistence type="predicted"/>